<sequence>MKASDYLVKFFSQKGIDKVFGYTGGAITHIVDSLGKSDKVDFIQVYHEQTASFAAEGYSRASGKPGVAIATSGPGATNMITGIADAYFDSVATIFITGQVNTYEFKYDKPVRQQGFQETDIVEIVRPITKYATIVSQSEDLPYELEKAYQIAVSGRPGPVLLDIPMDVQRGEIKSAEKKSYQGKNKKPIFSTREFEKALAKSFRPIILAGGGVINARAQEPLEAFFKKNNLPVVVSLMGKGAVDESSSNFLGMIGTYGNRLANMALQKADLVLAIGSRLDTRQTGTNLATFAEKGKIFHIDIDSNELRHHRLKKRKRICADAKDVLQKLAVKNFKLELDEWRKNIKELKDKYSQDVDIDHNVINKLPYQLMAQINAAKIKNVIYCVDIGQNQMFAAQSLKVLKNQVFMTSGGMAPMGYAIPCAIGASVANLKRPVVAICGDGGFVFSLQALMLLKQYKLPLKIIILNNYSLGMIVQFQDAYFEGKHFATIADGGYMIPDFKGIAKSYGLSYSKFSKSSLKSNQFNKILRSAGPAIIEVQTKEKTTVVPKLLMNQPLDKMDPQILDNK</sequence>
<dbReference type="GO" id="GO:0050660">
    <property type="term" value="F:flavin adenine dinucleotide binding"/>
    <property type="evidence" value="ECO:0007669"/>
    <property type="project" value="TreeGrafter"/>
</dbReference>
<dbReference type="Pfam" id="PF02775">
    <property type="entry name" value="TPP_enzyme_C"/>
    <property type="match status" value="1"/>
</dbReference>
<dbReference type="InterPro" id="IPR012000">
    <property type="entry name" value="Thiamin_PyroP_enz_cen_dom"/>
</dbReference>
<dbReference type="InterPro" id="IPR029061">
    <property type="entry name" value="THDP-binding"/>
</dbReference>
<gene>
    <name evidence="7" type="primary">ilvB</name>
    <name evidence="7" type="ORF">BWY43_00219</name>
</gene>
<dbReference type="GO" id="GO:0009099">
    <property type="term" value="P:L-valine biosynthetic process"/>
    <property type="evidence" value="ECO:0007669"/>
    <property type="project" value="TreeGrafter"/>
</dbReference>
<proteinExistence type="inferred from homology"/>
<dbReference type="GO" id="GO:0030976">
    <property type="term" value="F:thiamine pyrophosphate binding"/>
    <property type="evidence" value="ECO:0007669"/>
    <property type="project" value="InterPro"/>
</dbReference>
<dbReference type="CDD" id="cd07035">
    <property type="entry name" value="TPP_PYR_POX_like"/>
    <property type="match status" value="1"/>
</dbReference>
<evidence type="ECO:0000256" key="3">
    <source>
        <dbReference type="RuleBase" id="RU362132"/>
    </source>
</evidence>
<dbReference type="Gene3D" id="3.40.50.970">
    <property type="match status" value="2"/>
</dbReference>
<dbReference type="Pfam" id="PF00205">
    <property type="entry name" value="TPP_enzyme_M"/>
    <property type="match status" value="1"/>
</dbReference>
<dbReference type="InterPro" id="IPR045229">
    <property type="entry name" value="TPP_enz"/>
</dbReference>
<reference evidence="7" key="1">
    <citation type="submission" date="2017-02" db="EMBL/GenBank/DDBJ databases">
        <title>Delving into the versatile metabolic prowess of the omnipresent phylum Bacteroidetes.</title>
        <authorList>
            <person name="Nobu M.K."/>
            <person name="Mei R."/>
            <person name="Narihiro T."/>
            <person name="Kuroda K."/>
            <person name="Liu W.-T."/>
        </authorList>
    </citation>
    <scope>NUCLEOTIDE SEQUENCE</scope>
    <source>
        <strain evidence="7">ADurb.Bin280</strain>
    </source>
</reference>
<protein>
    <submittedName>
        <fullName evidence="7">Acetolactate synthase large subunit</fullName>
        <ecNumber evidence="7">2.2.1.6</ecNumber>
    </submittedName>
</protein>
<evidence type="ECO:0000259" key="6">
    <source>
        <dbReference type="Pfam" id="PF02776"/>
    </source>
</evidence>
<keyword evidence="7" id="KW-0808">Transferase</keyword>
<evidence type="ECO:0000259" key="5">
    <source>
        <dbReference type="Pfam" id="PF02775"/>
    </source>
</evidence>
<evidence type="ECO:0000313" key="7">
    <source>
        <dbReference type="EMBL" id="OQA53032.1"/>
    </source>
</evidence>
<dbReference type="GO" id="GO:0003984">
    <property type="term" value="F:acetolactate synthase activity"/>
    <property type="evidence" value="ECO:0007669"/>
    <property type="project" value="UniProtKB-EC"/>
</dbReference>
<name>A0A1V5SG79_9BACT</name>
<evidence type="ECO:0000256" key="1">
    <source>
        <dbReference type="ARBA" id="ARBA00007812"/>
    </source>
</evidence>
<feature type="domain" description="Thiamine pyrophosphate enzyme N-terminal TPP-binding" evidence="6">
    <location>
        <begin position="1"/>
        <end position="123"/>
    </location>
</feature>
<dbReference type="InterPro" id="IPR011766">
    <property type="entry name" value="TPP_enzyme_TPP-bd"/>
</dbReference>
<evidence type="ECO:0000256" key="2">
    <source>
        <dbReference type="ARBA" id="ARBA00023052"/>
    </source>
</evidence>
<dbReference type="GO" id="GO:0005948">
    <property type="term" value="C:acetolactate synthase complex"/>
    <property type="evidence" value="ECO:0007669"/>
    <property type="project" value="TreeGrafter"/>
</dbReference>
<dbReference type="InterPro" id="IPR012001">
    <property type="entry name" value="Thiamin_PyroP_enz_TPP-bd_dom"/>
</dbReference>
<dbReference type="Proteomes" id="UP000485367">
    <property type="component" value="Unassembled WGS sequence"/>
</dbReference>
<dbReference type="SUPFAM" id="SSF52518">
    <property type="entry name" value="Thiamin diphosphate-binding fold (THDP-binding)"/>
    <property type="match status" value="2"/>
</dbReference>
<dbReference type="GO" id="GO:0000287">
    <property type="term" value="F:magnesium ion binding"/>
    <property type="evidence" value="ECO:0007669"/>
    <property type="project" value="InterPro"/>
</dbReference>
<keyword evidence="2 3" id="KW-0786">Thiamine pyrophosphate</keyword>
<dbReference type="GO" id="GO:0009097">
    <property type="term" value="P:isoleucine biosynthetic process"/>
    <property type="evidence" value="ECO:0007669"/>
    <property type="project" value="TreeGrafter"/>
</dbReference>
<dbReference type="InterPro" id="IPR029035">
    <property type="entry name" value="DHS-like_NAD/FAD-binding_dom"/>
</dbReference>
<organism evidence="7">
    <name type="scientific">candidate division WS2 bacterium ADurb.Bin280</name>
    <dbReference type="NCBI Taxonomy" id="1852829"/>
    <lineage>
        <taxon>Bacteria</taxon>
        <taxon>candidate division WS2</taxon>
    </lineage>
</organism>
<dbReference type="AlphaFoldDB" id="A0A1V5SG79"/>
<comment type="similarity">
    <text evidence="1 3">Belongs to the TPP enzyme family.</text>
</comment>
<dbReference type="PANTHER" id="PTHR18968:SF13">
    <property type="entry name" value="ACETOLACTATE SYNTHASE CATALYTIC SUBUNIT, MITOCHONDRIAL"/>
    <property type="match status" value="1"/>
</dbReference>
<dbReference type="PANTHER" id="PTHR18968">
    <property type="entry name" value="THIAMINE PYROPHOSPHATE ENZYMES"/>
    <property type="match status" value="1"/>
</dbReference>
<feature type="domain" description="Thiamine pyrophosphate enzyme central" evidence="4">
    <location>
        <begin position="197"/>
        <end position="329"/>
    </location>
</feature>
<dbReference type="EC" id="2.2.1.6" evidence="7"/>
<accession>A0A1V5SG79</accession>
<dbReference type="Pfam" id="PF02776">
    <property type="entry name" value="TPP_enzyme_N"/>
    <property type="match status" value="1"/>
</dbReference>
<dbReference type="SUPFAM" id="SSF52467">
    <property type="entry name" value="DHS-like NAD/FAD-binding domain"/>
    <property type="match status" value="1"/>
</dbReference>
<dbReference type="Gene3D" id="3.40.50.1220">
    <property type="entry name" value="TPP-binding domain"/>
    <property type="match status" value="1"/>
</dbReference>
<feature type="domain" description="Thiamine pyrophosphate enzyme TPP-binding" evidence="5">
    <location>
        <begin position="387"/>
        <end position="538"/>
    </location>
</feature>
<dbReference type="EMBL" id="MWBO01000013">
    <property type="protein sequence ID" value="OQA53032.1"/>
    <property type="molecule type" value="Genomic_DNA"/>
</dbReference>
<evidence type="ECO:0000259" key="4">
    <source>
        <dbReference type="Pfam" id="PF00205"/>
    </source>
</evidence>
<comment type="caution">
    <text evidence="7">The sequence shown here is derived from an EMBL/GenBank/DDBJ whole genome shotgun (WGS) entry which is preliminary data.</text>
</comment>
<dbReference type="FunFam" id="3.40.50.970:FF:000007">
    <property type="entry name" value="Acetolactate synthase"/>
    <property type="match status" value="1"/>
</dbReference>